<keyword evidence="2" id="KW-0812">Transmembrane</keyword>
<feature type="compositionally biased region" description="Basic and acidic residues" evidence="1">
    <location>
        <begin position="101"/>
        <end position="114"/>
    </location>
</feature>
<dbReference type="Proteomes" id="UP000829992">
    <property type="component" value="Chromosome"/>
</dbReference>
<protein>
    <submittedName>
        <fullName evidence="3">Uncharacterized protein</fullName>
    </submittedName>
</protein>
<dbReference type="RefSeq" id="WP_249589786.1">
    <property type="nucleotide sequence ID" value="NZ_BAAAQL010000007.1"/>
</dbReference>
<evidence type="ECO:0000256" key="2">
    <source>
        <dbReference type="SAM" id="Phobius"/>
    </source>
</evidence>
<name>A0ABY4PZP1_9ACTN</name>
<evidence type="ECO:0000256" key="1">
    <source>
        <dbReference type="SAM" id="MobiDB-lite"/>
    </source>
</evidence>
<evidence type="ECO:0000313" key="3">
    <source>
        <dbReference type="EMBL" id="UQT58416.1"/>
    </source>
</evidence>
<keyword evidence="2" id="KW-1133">Transmembrane helix</keyword>
<gene>
    <name evidence="3" type="ORF">M4V62_26930</name>
</gene>
<proteinExistence type="predicted"/>
<feature type="transmembrane region" description="Helical" evidence="2">
    <location>
        <begin position="51"/>
        <end position="70"/>
    </location>
</feature>
<reference evidence="3 4" key="1">
    <citation type="submission" date="2022-05" db="EMBL/GenBank/DDBJ databases">
        <authorList>
            <person name="Zhou X."/>
            <person name="Li K."/>
            <person name="Man Y."/>
        </authorList>
    </citation>
    <scope>NUCLEOTIDE SEQUENCE [LARGE SCALE GENOMIC DNA]</scope>
    <source>
        <strain evidence="3 4">MS405</strain>
    </source>
</reference>
<sequence>MSSQVTTSSRVTTQSRRRLPEGAHERPRGGVPAPRAEETPPAPAQDSASDVVRWAAFSCVLVPVVLVGYGTSLAGAAGSALGLVAVTGVCRLLLRQSERGAARLVEERSREPRGRHGRTGAGAHRGGRHAGGSAPED</sequence>
<feature type="compositionally biased region" description="Basic and acidic residues" evidence="1">
    <location>
        <begin position="18"/>
        <end position="28"/>
    </location>
</feature>
<evidence type="ECO:0000313" key="4">
    <source>
        <dbReference type="Proteomes" id="UP000829992"/>
    </source>
</evidence>
<feature type="compositionally biased region" description="Low complexity" evidence="1">
    <location>
        <begin position="1"/>
        <end position="14"/>
    </location>
</feature>
<dbReference type="EMBL" id="CP097289">
    <property type="protein sequence ID" value="UQT58416.1"/>
    <property type="molecule type" value="Genomic_DNA"/>
</dbReference>
<feature type="region of interest" description="Disordered" evidence="1">
    <location>
        <begin position="1"/>
        <end position="48"/>
    </location>
</feature>
<accession>A0ABY4PZP1</accession>
<feature type="transmembrane region" description="Helical" evidence="2">
    <location>
        <begin position="76"/>
        <end position="94"/>
    </location>
</feature>
<organism evidence="3 4">
    <name type="scientific">Streptomyces durmitorensis</name>
    <dbReference type="NCBI Taxonomy" id="319947"/>
    <lineage>
        <taxon>Bacteria</taxon>
        <taxon>Bacillati</taxon>
        <taxon>Actinomycetota</taxon>
        <taxon>Actinomycetes</taxon>
        <taxon>Kitasatosporales</taxon>
        <taxon>Streptomycetaceae</taxon>
        <taxon>Streptomyces</taxon>
    </lineage>
</organism>
<keyword evidence="4" id="KW-1185">Reference proteome</keyword>
<keyword evidence="2" id="KW-0472">Membrane</keyword>
<feature type="region of interest" description="Disordered" evidence="1">
    <location>
        <begin position="101"/>
        <end position="137"/>
    </location>
</feature>